<dbReference type="InterPro" id="IPR007712">
    <property type="entry name" value="RelE/ParE_toxin"/>
</dbReference>
<accession>A0ABT2MR15</accession>
<dbReference type="EMBL" id="JAMXFF010000010">
    <property type="protein sequence ID" value="MCT7966420.1"/>
    <property type="molecule type" value="Genomic_DNA"/>
</dbReference>
<evidence type="ECO:0000313" key="3">
    <source>
        <dbReference type="Proteomes" id="UP001525890"/>
    </source>
</evidence>
<evidence type="ECO:0000313" key="2">
    <source>
        <dbReference type="EMBL" id="MCT7966420.1"/>
    </source>
</evidence>
<evidence type="ECO:0000256" key="1">
    <source>
        <dbReference type="ARBA" id="ARBA00022649"/>
    </source>
</evidence>
<dbReference type="NCBIfam" id="TIGR02385">
    <property type="entry name" value="RelE_StbE"/>
    <property type="match status" value="1"/>
</dbReference>
<dbReference type="SUPFAM" id="SSF143011">
    <property type="entry name" value="RelE-like"/>
    <property type="match status" value="1"/>
</dbReference>
<dbReference type="RefSeq" id="WP_368006065.1">
    <property type="nucleotide sequence ID" value="NZ_JAMXFF010000010.1"/>
</dbReference>
<protein>
    <submittedName>
        <fullName evidence="2">Type II toxin-antitoxin system mRNA interferase toxin, RelE/StbE family</fullName>
    </submittedName>
</protein>
<keyword evidence="3" id="KW-1185">Reference proteome</keyword>
<sequence length="94" mass="11213">MRNLVWTPSFVRGFKRLIRRNPQLKTQIQQTLEQLSTEPFYPSLRTHKLKGDLEGFWACSIDYSHRIIFRFVINPETELEEIFLVSLGSHDEVY</sequence>
<dbReference type="InterPro" id="IPR035093">
    <property type="entry name" value="RelE/ParE_toxin_dom_sf"/>
</dbReference>
<gene>
    <name evidence="2" type="ORF">NG799_08755</name>
</gene>
<dbReference type="Proteomes" id="UP001525890">
    <property type="component" value="Unassembled WGS sequence"/>
</dbReference>
<reference evidence="2 3" key="1">
    <citation type="journal article" date="2022" name="Front. Microbiol.">
        <title>High genomic differentiation and limited gene flow indicate recent cryptic speciation within the genus Laspinema (cyanobacteria).</title>
        <authorList>
            <person name="Stanojkovic A."/>
            <person name="Skoupy S."/>
            <person name="Skaloud P."/>
            <person name="Dvorak P."/>
        </authorList>
    </citation>
    <scope>NUCLEOTIDE SEQUENCE [LARGE SCALE GENOMIC DNA]</scope>
    <source>
        <strain evidence="2 3">D2a</strain>
    </source>
</reference>
<dbReference type="Pfam" id="PF15738">
    <property type="entry name" value="YafQ_toxin"/>
    <property type="match status" value="1"/>
</dbReference>
<proteinExistence type="predicted"/>
<name>A0ABT2MR15_9CYAN</name>
<dbReference type="InterPro" id="IPR004386">
    <property type="entry name" value="Toxin_YafQ-like"/>
</dbReference>
<comment type="caution">
    <text evidence="2">The sequence shown here is derived from an EMBL/GenBank/DDBJ whole genome shotgun (WGS) entry which is preliminary data.</text>
</comment>
<organism evidence="2 3">
    <name type="scientific">Laspinema palackyanum D2a</name>
    <dbReference type="NCBI Taxonomy" id="2953684"/>
    <lineage>
        <taxon>Bacteria</taxon>
        <taxon>Bacillati</taxon>
        <taxon>Cyanobacteriota</taxon>
        <taxon>Cyanophyceae</taxon>
        <taxon>Oscillatoriophycideae</taxon>
        <taxon>Oscillatoriales</taxon>
        <taxon>Laspinemataceae</taxon>
        <taxon>Laspinema</taxon>
        <taxon>Laspinema palackyanum</taxon>
    </lineage>
</organism>
<keyword evidence="1" id="KW-1277">Toxin-antitoxin system</keyword>
<dbReference type="Gene3D" id="3.30.2310.20">
    <property type="entry name" value="RelE-like"/>
    <property type="match status" value="1"/>
</dbReference>